<evidence type="ECO:0000259" key="1">
    <source>
        <dbReference type="Pfam" id="PF04773"/>
    </source>
</evidence>
<dbReference type="PANTHER" id="PTHR30273:SF2">
    <property type="entry name" value="PROTEIN FECR"/>
    <property type="match status" value="1"/>
</dbReference>
<dbReference type="OrthoDB" id="1097347at2"/>
<dbReference type="Pfam" id="PF04773">
    <property type="entry name" value="FecR"/>
    <property type="match status" value="1"/>
</dbReference>
<name>A0A4R6WJS2_9SPHI</name>
<dbReference type="Pfam" id="PF16344">
    <property type="entry name" value="FecR_C"/>
    <property type="match status" value="1"/>
</dbReference>
<feature type="domain" description="FecR protein" evidence="1">
    <location>
        <begin position="161"/>
        <end position="261"/>
    </location>
</feature>
<reference evidence="3 4" key="1">
    <citation type="submission" date="2019-03" db="EMBL/GenBank/DDBJ databases">
        <title>Genomic Encyclopedia of Archaeal and Bacterial Type Strains, Phase II (KMG-II): from individual species to whole genera.</title>
        <authorList>
            <person name="Goeker M."/>
        </authorList>
    </citation>
    <scope>NUCLEOTIDE SEQUENCE [LARGE SCALE GENOMIC DNA]</scope>
    <source>
        <strain evidence="3 4">DSM 28353</strain>
    </source>
</reference>
<dbReference type="InterPro" id="IPR012373">
    <property type="entry name" value="Ferrdict_sens_TM"/>
</dbReference>
<keyword evidence="4" id="KW-1185">Reference proteome</keyword>
<dbReference type="GO" id="GO:0016989">
    <property type="term" value="F:sigma factor antagonist activity"/>
    <property type="evidence" value="ECO:0007669"/>
    <property type="project" value="TreeGrafter"/>
</dbReference>
<dbReference type="AlphaFoldDB" id="A0A4R6WJS2"/>
<dbReference type="Gene3D" id="3.55.50.30">
    <property type="match status" value="1"/>
</dbReference>
<evidence type="ECO:0000259" key="2">
    <source>
        <dbReference type="Pfam" id="PF16344"/>
    </source>
</evidence>
<proteinExistence type="predicted"/>
<evidence type="ECO:0000313" key="4">
    <source>
        <dbReference type="Proteomes" id="UP000295292"/>
    </source>
</evidence>
<gene>
    <name evidence="3" type="ORF">CLV99_0599</name>
</gene>
<dbReference type="PANTHER" id="PTHR30273">
    <property type="entry name" value="PERIPLASMIC SIGNAL SENSOR AND SIGMA FACTOR ACTIVATOR FECR-RELATED"/>
    <property type="match status" value="1"/>
</dbReference>
<organism evidence="3 4">
    <name type="scientific">Sphingobacterium yanglingense</name>
    <dbReference type="NCBI Taxonomy" id="1437280"/>
    <lineage>
        <taxon>Bacteria</taxon>
        <taxon>Pseudomonadati</taxon>
        <taxon>Bacteroidota</taxon>
        <taxon>Sphingobacteriia</taxon>
        <taxon>Sphingobacteriales</taxon>
        <taxon>Sphingobacteriaceae</taxon>
        <taxon>Sphingobacterium</taxon>
    </lineage>
</organism>
<protein>
    <submittedName>
        <fullName evidence="3">FecR family protein</fullName>
    </submittedName>
</protein>
<evidence type="ECO:0000313" key="3">
    <source>
        <dbReference type="EMBL" id="TDQ79167.1"/>
    </source>
</evidence>
<accession>A0A4R6WJS2</accession>
<dbReference type="InterPro" id="IPR032508">
    <property type="entry name" value="FecR_C"/>
</dbReference>
<dbReference type="Gene3D" id="2.60.120.1440">
    <property type="match status" value="1"/>
</dbReference>
<sequence>MKRNTKLSNLLLKKYLEGSCTASEKKLVETWYEGLSATSEELDEATFAHNLDTIKLKLFDQTKVKTVKWYQSPYTVAASIAVAVSLLFGIRYLRKAPAIVEKIVLLDQEKAYILTSSGDSLNLSGLELGEKASLNGMSIERNNNGEIYYSSLSTAIPQEVKIVTPPASQYRFILPDSTKVHLNAGSILVFKSDFSNENRIVTLNGEAYFEVNRLLNKQGEKSPFIVNSRGQKIKVLGTNFNVFAYDGDSFSNTTLLEGSVELQALSGKRESIILKPGQKVTLDNKKGELTFNSIERSASIDWTSGYYKFENESLDVLAKRLSRWYDVEIAVDPSVAQLTFGGRISRKEDLQKAIEILEMTGEIKVLLDDKSVKKKLIITNNN</sequence>
<comment type="caution">
    <text evidence="3">The sequence shown here is derived from an EMBL/GenBank/DDBJ whole genome shotgun (WGS) entry which is preliminary data.</text>
</comment>
<dbReference type="EMBL" id="SNYV01000011">
    <property type="protein sequence ID" value="TDQ79167.1"/>
    <property type="molecule type" value="Genomic_DNA"/>
</dbReference>
<feature type="domain" description="Protein FecR C-terminal" evidence="2">
    <location>
        <begin position="307"/>
        <end position="372"/>
    </location>
</feature>
<dbReference type="InterPro" id="IPR006860">
    <property type="entry name" value="FecR"/>
</dbReference>
<dbReference type="Proteomes" id="UP000295292">
    <property type="component" value="Unassembled WGS sequence"/>
</dbReference>